<dbReference type="Pfam" id="PF00098">
    <property type="entry name" value="zf-CCHC"/>
    <property type="match status" value="1"/>
</dbReference>
<dbReference type="InterPro" id="IPR036875">
    <property type="entry name" value="Znf_CCHC_sf"/>
</dbReference>
<protein>
    <recommendedName>
        <fullName evidence="1">RNA-directed DNA polymerase</fullName>
        <ecNumber evidence="1">2.7.7.49</ecNumber>
    </recommendedName>
</protein>
<feature type="compositionally biased region" description="Low complexity" evidence="9">
    <location>
        <begin position="263"/>
        <end position="281"/>
    </location>
</feature>
<dbReference type="InterPro" id="IPR005162">
    <property type="entry name" value="Retrotrans_gag_dom"/>
</dbReference>
<feature type="compositionally biased region" description="Low complexity" evidence="9">
    <location>
        <begin position="199"/>
        <end position="218"/>
    </location>
</feature>
<keyword evidence="8" id="KW-0479">Metal-binding</keyword>
<accession>A0AAQ3XED3</accession>
<dbReference type="InterPro" id="IPR021109">
    <property type="entry name" value="Peptidase_aspartic_dom_sf"/>
</dbReference>
<feature type="region of interest" description="Disordered" evidence="9">
    <location>
        <begin position="156"/>
        <end position="237"/>
    </location>
</feature>
<keyword evidence="3" id="KW-0548">Nucleotidyltransferase</keyword>
<keyword evidence="4" id="KW-0540">Nuclease</keyword>
<dbReference type="Pfam" id="PF17917">
    <property type="entry name" value="RT_RNaseH"/>
    <property type="match status" value="1"/>
</dbReference>
<dbReference type="InterPro" id="IPR050951">
    <property type="entry name" value="Retrovirus_Pol_polyprotein"/>
</dbReference>
<evidence type="ECO:0000256" key="9">
    <source>
        <dbReference type="SAM" id="MobiDB-lite"/>
    </source>
</evidence>
<dbReference type="AlphaFoldDB" id="A0AAQ3XED3"/>
<dbReference type="SUPFAM" id="SSF57756">
    <property type="entry name" value="Retrovirus zinc finger-like domains"/>
    <property type="match status" value="1"/>
</dbReference>
<dbReference type="GO" id="GO:0008270">
    <property type="term" value="F:zinc ion binding"/>
    <property type="evidence" value="ECO:0007669"/>
    <property type="project" value="UniProtKB-KW"/>
</dbReference>
<keyword evidence="5" id="KW-0255">Endonuclease</keyword>
<keyword evidence="2" id="KW-0808">Transferase</keyword>
<dbReference type="GO" id="GO:0004519">
    <property type="term" value="F:endonuclease activity"/>
    <property type="evidence" value="ECO:0007669"/>
    <property type="project" value="UniProtKB-KW"/>
</dbReference>
<evidence type="ECO:0000256" key="5">
    <source>
        <dbReference type="ARBA" id="ARBA00022759"/>
    </source>
</evidence>
<dbReference type="Gene3D" id="3.10.10.10">
    <property type="entry name" value="HIV Type 1 Reverse Transcriptase, subunit A, domain 1"/>
    <property type="match status" value="1"/>
</dbReference>
<dbReference type="Pfam" id="PF08284">
    <property type="entry name" value="RVP_2"/>
    <property type="match status" value="1"/>
</dbReference>
<keyword evidence="8" id="KW-0862">Zinc</keyword>
<gene>
    <name evidence="12" type="ORF">U9M48_040585</name>
</gene>
<dbReference type="PROSITE" id="PS50878">
    <property type="entry name" value="RT_POL"/>
    <property type="match status" value="1"/>
</dbReference>
<feature type="compositionally biased region" description="Polar residues" evidence="9">
    <location>
        <begin position="184"/>
        <end position="198"/>
    </location>
</feature>
<evidence type="ECO:0000256" key="1">
    <source>
        <dbReference type="ARBA" id="ARBA00012493"/>
    </source>
</evidence>
<dbReference type="PROSITE" id="PS50158">
    <property type="entry name" value="ZF_CCHC"/>
    <property type="match status" value="1"/>
</dbReference>
<dbReference type="InterPro" id="IPR041588">
    <property type="entry name" value="Integrase_H2C2"/>
</dbReference>
<dbReference type="Pfam" id="PF03732">
    <property type="entry name" value="Retrotrans_gag"/>
    <property type="match status" value="1"/>
</dbReference>
<dbReference type="InterPro" id="IPR001878">
    <property type="entry name" value="Znf_CCHC"/>
</dbReference>
<evidence type="ECO:0000256" key="8">
    <source>
        <dbReference type="PROSITE-ProRule" id="PRU00047"/>
    </source>
</evidence>
<dbReference type="InterPro" id="IPR000477">
    <property type="entry name" value="RT_dom"/>
</dbReference>
<evidence type="ECO:0000259" key="11">
    <source>
        <dbReference type="PROSITE" id="PS50878"/>
    </source>
</evidence>
<dbReference type="SUPFAM" id="SSF50630">
    <property type="entry name" value="Acid proteases"/>
    <property type="match status" value="1"/>
</dbReference>
<dbReference type="SUPFAM" id="SSF56672">
    <property type="entry name" value="DNA/RNA polymerases"/>
    <property type="match status" value="1"/>
</dbReference>
<dbReference type="GO" id="GO:0003676">
    <property type="term" value="F:nucleic acid binding"/>
    <property type="evidence" value="ECO:0007669"/>
    <property type="project" value="InterPro"/>
</dbReference>
<keyword evidence="8" id="KW-0863">Zinc-finger</keyword>
<dbReference type="InterPro" id="IPR041373">
    <property type="entry name" value="RT_RNaseH"/>
</dbReference>
<dbReference type="Pfam" id="PF17921">
    <property type="entry name" value="Integrase_H2C2"/>
    <property type="match status" value="1"/>
</dbReference>
<evidence type="ECO:0000313" key="12">
    <source>
        <dbReference type="EMBL" id="WVZ94721.1"/>
    </source>
</evidence>
<dbReference type="PANTHER" id="PTHR37984">
    <property type="entry name" value="PROTEIN CBG26694"/>
    <property type="match status" value="1"/>
</dbReference>
<feature type="compositionally biased region" description="Polar residues" evidence="9">
    <location>
        <begin position="164"/>
        <end position="175"/>
    </location>
</feature>
<feature type="compositionally biased region" description="Polar residues" evidence="9">
    <location>
        <begin position="226"/>
        <end position="237"/>
    </location>
</feature>
<dbReference type="CDD" id="cd01647">
    <property type="entry name" value="RT_LTR"/>
    <property type="match status" value="1"/>
</dbReference>
<dbReference type="FunFam" id="1.10.340.70:FF:000001">
    <property type="entry name" value="Retrovirus-related Pol polyprotein from transposon gypsy-like Protein"/>
    <property type="match status" value="1"/>
</dbReference>
<dbReference type="Pfam" id="PF00078">
    <property type="entry name" value="RVT_1"/>
    <property type="match status" value="1"/>
</dbReference>
<evidence type="ECO:0000256" key="7">
    <source>
        <dbReference type="ARBA" id="ARBA00022918"/>
    </source>
</evidence>
<evidence type="ECO:0000256" key="4">
    <source>
        <dbReference type="ARBA" id="ARBA00022722"/>
    </source>
</evidence>
<sequence>MEADDWLRTIESKLDISHCEGHDRVLFAAHQLQGQAHDWWVAFSAAHPEPQDISWQEFRRAFRDHFVPKGEVKVKRREFLSLKQGSMSVREYLTKFTQLSRYAPDDVDEDDKKQDCFREGLNPGLRYALSSSDYRSFQKLVDKVFLIERERKALDDDRKRRMSYQGQGQGSSTHPRYTPPGQIMRSNNQYQQKGSTQNYGQARQYAPPQQQQRPGYPALRAPAPTQPQQQSGQIRNTSAPNTYGPCYICKETGHLANRCPKKQQNQNAQNQQNRSAGSSQQPRQNFMRGRVNHVGVEEAQDAPDVILGMFAANSHPATILFDCGASHSFIAIQFVARFNLPMTMMKNKMIVSSPGGDMLARHLCPKISIIIRGVEFLSNLIVLESKGLDIILGMDWLSKYNGVTDCAKKRVSVRGPGGKIVEYQAVPSNAPEANLNQINAVAEIKVVNEFPDVFPEELPGMPPDREIEFVIDLIPGTAPIYKRPYRMDANQLAELKEQIQELLDKGYIRPSTSPWGAPVIFVPKKDGTQRMCIDYRALNDVTVKNKYPLPRIDDLFDQLKGASVFSKIDLRSGYHQLKIRASDIPKTAFVSRYGLYEFTVMSFGLTNAPAYFMYLMNKVFMEYLDKFVVVFIDDILVFSINEEEHEKHLRMVLQKLRENQLYAKLSKCEFWLFEVSFLGHIISKGGISVDPSKIKAVQDWVAPQNVSEIRSFLGLAGYYRRFVKNFSKIAQPLSKLLSKGATFEWTNKCRLSFEELKKRLTTAPILIMPDVQKPFTVYCDASRQGLGCVLMQEGHVVAYASRQLREHEQNYPTHDLELAAVVHALKIWRHYLMGKKTEIYTDHKSLKYIFTQPDLNLRQRRWLELIKDYDVNINYHPGKANIVADALSRKSYCSHLIAKARVLPQELYEECALFMFGILGHIDVVVLEVGATLEQDIRKGQQTDEKIQAIKQSIKEGRSSEFTEDEEGVVWYKQRLCVPNIESLRELILSEAHDSAYSIHPGSTKMYHDLKTRFWWYGMKRDVAEYVALCDTCQRVKAEHQRPAGLLQPLRIPEWKWEEISMDFIVGLPRTQSGFDSIWVIVDRLSKVLFQSRKGTRVRIWQNCSWHGLYACMGYLRESYLIGAHNSPPDFGKSYMKRWVPSSISVQRTIHKQMGRQNG</sequence>
<keyword evidence="6" id="KW-0378">Hydrolase</keyword>
<dbReference type="EMBL" id="CP144753">
    <property type="protein sequence ID" value="WVZ94721.1"/>
    <property type="molecule type" value="Genomic_DNA"/>
</dbReference>
<dbReference type="Proteomes" id="UP001341281">
    <property type="component" value="Chromosome 09"/>
</dbReference>
<name>A0AAQ3XED3_PASNO</name>
<dbReference type="FunFam" id="3.10.20.370:FF:000001">
    <property type="entry name" value="Retrovirus-related Pol polyprotein from transposon 17.6-like protein"/>
    <property type="match status" value="1"/>
</dbReference>
<dbReference type="InterPro" id="IPR043502">
    <property type="entry name" value="DNA/RNA_pol_sf"/>
</dbReference>
<keyword evidence="13" id="KW-1185">Reference proteome</keyword>
<dbReference type="CDD" id="cd09274">
    <property type="entry name" value="RNase_HI_RT_Ty3"/>
    <property type="match status" value="1"/>
</dbReference>
<keyword evidence="7" id="KW-0695">RNA-directed DNA polymerase</keyword>
<dbReference type="GO" id="GO:0016787">
    <property type="term" value="F:hydrolase activity"/>
    <property type="evidence" value="ECO:0007669"/>
    <property type="project" value="UniProtKB-KW"/>
</dbReference>
<dbReference type="CDD" id="cd00303">
    <property type="entry name" value="retropepsin_like"/>
    <property type="match status" value="1"/>
</dbReference>
<feature type="domain" description="CCHC-type" evidence="10">
    <location>
        <begin position="246"/>
        <end position="261"/>
    </location>
</feature>
<dbReference type="SMART" id="SM00343">
    <property type="entry name" value="ZnF_C2HC"/>
    <property type="match status" value="1"/>
</dbReference>
<dbReference type="Gene3D" id="2.40.70.10">
    <property type="entry name" value="Acid Proteases"/>
    <property type="match status" value="1"/>
</dbReference>
<organism evidence="12 13">
    <name type="scientific">Paspalum notatum var. saurae</name>
    <dbReference type="NCBI Taxonomy" id="547442"/>
    <lineage>
        <taxon>Eukaryota</taxon>
        <taxon>Viridiplantae</taxon>
        <taxon>Streptophyta</taxon>
        <taxon>Embryophyta</taxon>
        <taxon>Tracheophyta</taxon>
        <taxon>Spermatophyta</taxon>
        <taxon>Magnoliopsida</taxon>
        <taxon>Liliopsida</taxon>
        <taxon>Poales</taxon>
        <taxon>Poaceae</taxon>
        <taxon>PACMAD clade</taxon>
        <taxon>Panicoideae</taxon>
        <taxon>Andropogonodae</taxon>
        <taxon>Paspaleae</taxon>
        <taxon>Paspalinae</taxon>
        <taxon>Paspalum</taxon>
    </lineage>
</organism>
<reference evidence="12 13" key="1">
    <citation type="submission" date="2024-02" db="EMBL/GenBank/DDBJ databases">
        <title>High-quality chromosome-scale genome assembly of Pensacola bahiagrass (Paspalum notatum Flugge var. saurae).</title>
        <authorList>
            <person name="Vega J.M."/>
            <person name="Podio M."/>
            <person name="Orjuela J."/>
            <person name="Siena L.A."/>
            <person name="Pessino S.C."/>
            <person name="Combes M.C."/>
            <person name="Mariac C."/>
            <person name="Albertini E."/>
            <person name="Pupilli F."/>
            <person name="Ortiz J.P.A."/>
            <person name="Leblanc O."/>
        </authorList>
    </citation>
    <scope>NUCLEOTIDE SEQUENCE [LARGE SCALE GENOMIC DNA]</scope>
    <source>
        <strain evidence="12">R1</strain>
        <tissue evidence="12">Leaf</tissue>
    </source>
</reference>
<dbReference type="Gene3D" id="3.30.70.270">
    <property type="match status" value="2"/>
</dbReference>
<feature type="region of interest" description="Disordered" evidence="9">
    <location>
        <begin position="260"/>
        <end position="284"/>
    </location>
</feature>
<proteinExistence type="predicted"/>
<evidence type="ECO:0000256" key="3">
    <source>
        <dbReference type="ARBA" id="ARBA00022695"/>
    </source>
</evidence>
<dbReference type="EC" id="2.7.7.49" evidence="1"/>
<evidence type="ECO:0000256" key="2">
    <source>
        <dbReference type="ARBA" id="ARBA00022679"/>
    </source>
</evidence>
<dbReference type="GO" id="GO:0003964">
    <property type="term" value="F:RNA-directed DNA polymerase activity"/>
    <property type="evidence" value="ECO:0007669"/>
    <property type="project" value="UniProtKB-KW"/>
</dbReference>
<feature type="domain" description="Reverse transcriptase" evidence="11">
    <location>
        <begin position="503"/>
        <end position="682"/>
    </location>
</feature>
<dbReference type="Gene3D" id="1.10.340.70">
    <property type="match status" value="1"/>
</dbReference>
<dbReference type="FunFam" id="3.30.70.270:FF:000020">
    <property type="entry name" value="Transposon Tf2-6 polyprotein-like Protein"/>
    <property type="match status" value="1"/>
</dbReference>
<dbReference type="InterPro" id="IPR043128">
    <property type="entry name" value="Rev_trsase/Diguanyl_cyclase"/>
</dbReference>
<dbReference type="Gene3D" id="4.10.60.10">
    <property type="entry name" value="Zinc finger, CCHC-type"/>
    <property type="match status" value="1"/>
</dbReference>
<evidence type="ECO:0000259" key="10">
    <source>
        <dbReference type="PROSITE" id="PS50158"/>
    </source>
</evidence>
<evidence type="ECO:0000256" key="6">
    <source>
        <dbReference type="ARBA" id="ARBA00022801"/>
    </source>
</evidence>
<dbReference type="PANTHER" id="PTHR37984:SF5">
    <property type="entry name" value="PROTEIN NYNRIN-LIKE"/>
    <property type="match status" value="1"/>
</dbReference>
<evidence type="ECO:0000313" key="13">
    <source>
        <dbReference type="Proteomes" id="UP001341281"/>
    </source>
</evidence>